<accession>A0AAW1YGU8</accession>
<feature type="region of interest" description="Disordered" evidence="1">
    <location>
        <begin position="25"/>
        <end position="47"/>
    </location>
</feature>
<protein>
    <submittedName>
        <fullName evidence="2">Uncharacterized protein</fullName>
    </submittedName>
</protein>
<dbReference type="EMBL" id="JBEDUW010000001">
    <property type="protein sequence ID" value="KAK9947415.1"/>
    <property type="molecule type" value="Genomic_DNA"/>
</dbReference>
<reference evidence="2 3" key="1">
    <citation type="journal article" date="2023" name="G3 (Bethesda)">
        <title>A chromosome-length genome assembly and annotation of blackberry (Rubus argutus, cv. 'Hillquist').</title>
        <authorList>
            <person name="Bruna T."/>
            <person name="Aryal R."/>
            <person name="Dudchenko O."/>
            <person name="Sargent D.J."/>
            <person name="Mead D."/>
            <person name="Buti M."/>
            <person name="Cavallini A."/>
            <person name="Hytonen T."/>
            <person name="Andres J."/>
            <person name="Pham M."/>
            <person name="Weisz D."/>
            <person name="Mascagni F."/>
            <person name="Usai G."/>
            <person name="Natali L."/>
            <person name="Bassil N."/>
            <person name="Fernandez G.E."/>
            <person name="Lomsadze A."/>
            <person name="Armour M."/>
            <person name="Olukolu B."/>
            <person name="Poorten T."/>
            <person name="Britton C."/>
            <person name="Davik J."/>
            <person name="Ashrafi H."/>
            <person name="Aiden E.L."/>
            <person name="Borodovsky M."/>
            <person name="Worthington M."/>
        </authorList>
    </citation>
    <scope>NUCLEOTIDE SEQUENCE [LARGE SCALE GENOMIC DNA]</scope>
    <source>
        <strain evidence="2">PI 553951</strain>
    </source>
</reference>
<evidence type="ECO:0000313" key="2">
    <source>
        <dbReference type="EMBL" id="KAK9947415.1"/>
    </source>
</evidence>
<keyword evidence="3" id="KW-1185">Reference proteome</keyword>
<evidence type="ECO:0000313" key="3">
    <source>
        <dbReference type="Proteomes" id="UP001457282"/>
    </source>
</evidence>
<dbReference type="AlphaFoldDB" id="A0AAW1YGU8"/>
<dbReference type="Proteomes" id="UP001457282">
    <property type="component" value="Unassembled WGS sequence"/>
</dbReference>
<evidence type="ECO:0000256" key="1">
    <source>
        <dbReference type="SAM" id="MobiDB-lite"/>
    </source>
</evidence>
<name>A0AAW1YGU8_RUBAR</name>
<feature type="compositionally biased region" description="Polar residues" evidence="1">
    <location>
        <begin position="35"/>
        <end position="47"/>
    </location>
</feature>
<proteinExistence type="predicted"/>
<sequence>MVSEDLKHLVMVILLALHTNRQFSKNITDPGREGSTPNIRQPNQSSGRSIRHGHLVVLLVLQKLNQGLVMKEYFCLIYFIQVMPLISQAASREPGLVPAEVENSSERTMAQGSSTLVCMLHHLSFHDLLPLVTTVVHSYEREITKAHNQSSSNA</sequence>
<organism evidence="2 3">
    <name type="scientific">Rubus argutus</name>
    <name type="common">Southern blackberry</name>
    <dbReference type="NCBI Taxonomy" id="59490"/>
    <lineage>
        <taxon>Eukaryota</taxon>
        <taxon>Viridiplantae</taxon>
        <taxon>Streptophyta</taxon>
        <taxon>Embryophyta</taxon>
        <taxon>Tracheophyta</taxon>
        <taxon>Spermatophyta</taxon>
        <taxon>Magnoliopsida</taxon>
        <taxon>eudicotyledons</taxon>
        <taxon>Gunneridae</taxon>
        <taxon>Pentapetalae</taxon>
        <taxon>rosids</taxon>
        <taxon>fabids</taxon>
        <taxon>Rosales</taxon>
        <taxon>Rosaceae</taxon>
        <taxon>Rosoideae</taxon>
        <taxon>Rosoideae incertae sedis</taxon>
        <taxon>Rubus</taxon>
    </lineage>
</organism>
<comment type="caution">
    <text evidence="2">The sequence shown here is derived from an EMBL/GenBank/DDBJ whole genome shotgun (WGS) entry which is preliminary data.</text>
</comment>
<gene>
    <name evidence="2" type="ORF">M0R45_003041</name>
</gene>